<sequence length="593" mass="57599">MRGLAAVWAGTPARHGAPGLLASAPAAGVGGSCPQAASGPARIQYLARCLVVAAAGRQGPEPTSQTSQQGGEPAGSRGGPRRQPPSRPPRGAGDGEHHDQSPSTSYSAAARSSYSGAGSSTRRPGGGRSLGGAGRPQLSSPPPEEGRGARGGGGGGGNSHSASSSSSRDAGVRHGVGDVDDDATAADTTSTLGLRGPPLPEVDFIASAANAFVKHCVRLRTSGPYRRECGRALLVGEELIAEAAGSSRALAARVLLLAEGAEPPRAVAVAAGAVVRVSEAVMKKVTGLENAAGVTAVAELDMPPQLSLRQLLRQAAYPSPSPSSSPSLAPTPSAPGAGASAASPASSPPLAAAGTGTAAPRAVRLLVLDGVQDPGNLGTLVRSALAFGWHGLLLLPGCCDPLNDKAVRASRGAVLRLPVAAGTMADLEAAAAELGLLLLCADMEDEGEGAQGQGGAGAGAAAAAAAAAAAKGAASCSGPGTERGLLESGGLLPRLKANAAASAVTGGSSSGGASGSSTSGRGRGGGVALVLGSEGQGLSRAVRALCRPVAVPMSPGAMESLNVGVAGALLMFALSEGPPRLFGRLAGLLSEES</sequence>
<evidence type="ECO:0000313" key="6">
    <source>
        <dbReference type="Proteomes" id="UP000650467"/>
    </source>
</evidence>
<dbReference type="CDD" id="cd18095">
    <property type="entry name" value="SpoU-like_rRNA-MTase"/>
    <property type="match status" value="1"/>
</dbReference>
<dbReference type="AlphaFoldDB" id="A0A835SDI4"/>
<evidence type="ECO:0000259" key="4">
    <source>
        <dbReference type="Pfam" id="PF00588"/>
    </source>
</evidence>
<dbReference type="PANTHER" id="PTHR43191:SF2">
    <property type="entry name" value="RRNA METHYLTRANSFERASE 3, MITOCHONDRIAL"/>
    <property type="match status" value="1"/>
</dbReference>
<feature type="region of interest" description="Disordered" evidence="3">
    <location>
        <begin position="314"/>
        <end position="354"/>
    </location>
</feature>
<keyword evidence="2" id="KW-0808">Transferase</keyword>
<dbReference type="InterPro" id="IPR029028">
    <property type="entry name" value="Alpha/beta_knot_MTases"/>
</dbReference>
<feature type="domain" description="tRNA/rRNA methyltransferase SpoU type" evidence="4">
    <location>
        <begin position="525"/>
        <end position="572"/>
    </location>
</feature>
<protein>
    <recommendedName>
        <fullName evidence="4">tRNA/rRNA methyltransferase SpoU type domain-containing protein</fullName>
    </recommendedName>
</protein>
<dbReference type="PANTHER" id="PTHR43191">
    <property type="entry name" value="RRNA METHYLTRANSFERASE 3"/>
    <property type="match status" value="1"/>
</dbReference>
<keyword evidence="1" id="KW-0489">Methyltransferase</keyword>
<comment type="caution">
    <text evidence="5">The sequence shown here is derived from an EMBL/GenBank/DDBJ whole genome shotgun (WGS) entry which is preliminary data.</text>
</comment>
<feature type="compositionally biased region" description="Low complexity" evidence="3">
    <location>
        <begin position="322"/>
        <end position="354"/>
    </location>
</feature>
<evidence type="ECO:0000256" key="3">
    <source>
        <dbReference type="SAM" id="MobiDB-lite"/>
    </source>
</evidence>
<dbReference type="Proteomes" id="UP000650467">
    <property type="component" value="Unassembled WGS sequence"/>
</dbReference>
<organism evidence="5 6">
    <name type="scientific">Chlamydomonas incerta</name>
    <dbReference type="NCBI Taxonomy" id="51695"/>
    <lineage>
        <taxon>Eukaryota</taxon>
        <taxon>Viridiplantae</taxon>
        <taxon>Chlorophyta</taxon>
        <taxon>core chlorophytes</taxon>
        <taxon>Chlorophyceae</taxon>
        <taxon>CS clade</taxon>
        <taxon>Chlamydomonadales</taxon>
        <taxon>Chlamydomonadaceae</taxon>
        <taxon>Chlamydomonas</taxon>
    </lineage>
</organism>
<feature type="compositionally biased region" description="Polar residues" evidence="3">
    <location>
        <begin position="61"/>
        <end position="70"/>
    </location>
</feature>
<dbReference type="EMBL" id="JAEHOC010000057">
    <property type="protein sequence ID" value="KAG2425287.1"/>
    <property type="molecule type" value="Genomic_DNA"/>
</dbReference>
<dbReference type="InterPro" id="IPR029064">
    <property type="entry name" value="Ribosomal_eL30-like_sf"/>
</dbReference>
<feature type="compositionally biased region" description="Low complexity" evidence="3">
    <location>
        <begin position="159"/>
        <end position="169"/>
    </location>
</feature>
<dbReference type="GO" id="GO:0008173">
    <property type="term" value="F:RNA methyltransferase activity"/>
    <property type="evidence" value="ECO:0007669"/>
    <property type="project" value="InterPro"/>
</dbReference>
<evidence type="ECO:0000313" key="5">
    <source>
        <dbReference type="EMBL" id="KAG2425287.1"/>
    </source>
</evidence>
<dbReference type="GO" id="GO:0006396">
    <property type="term" value="P:RNA processing"/>
    <property type="evidence" value="ECO:0007669"/>
    <property type="project" value="InterPro"/>
</dbReference>
<dbReference type="InterPro" id="IPR051259">
    <property type="entry name" value="rRNA_Methyltransferase"/>
</dbReference>
<feature type="domain" description="tRNA/rRNA methyltransferase SpoU type" evidence="4">
    <location>
        <begin position="365"/>
        <end position="441"/>
    </location>
</feature>
<dbReference type="PROSITE" id="PS51257">
    <property type="entry name" value="PROKAR_LIPOPROTEIN"/>
    <property type="match status" value="1"/>
</dbReference>
<evidence type="ECO:0000256" key="2">
    <source>
        <dbReference type="ARBA" id="ARBA00022679"/>
    </source>
</evidence>
<proteinExistence type="predicted"/>
<dbReference type="SUPFAM" id="SSF75217">
    <property type="entry name" value="alpha/beta knot"/>
    <property type="match status" value="2"/>
</dbReference>
<dbReference type="Pfam" id="PF00588">
    <property type="entry name" value="SpoU_methylase"/>
    <property type="match status" value="2"/>
</dbReference>
<gene>
    <name evidence="5" type="ORF">HXX76_013868</name>
</gene>
<dbReference type="GO" id="GO:0003723">
    <property type="term" value="F:RNA binding"/>
    <property type="evidence" value="ECO:0007669"/>
    <property type="project" value="InterPro"/>
</dbReference>
<keyword evidence="6" id="KW-1185">Reference proteome</keyword>
<evidence type="ECO:0000256" key="1">
    <source>
        <dbReference type="ARBA" id="ARBA00022603"/>
    </source>
</evidence>
<accession>A0A835SDI4</accession>
<dbReference type="OrthoDB" id="270651at2759"/>
<feature type="compositionally biased region" description="Gly residues" evidence="3">
    <location>
        <begin position="149"/>
        <end position="158"/>
    </location>
</feature>
<name>A0A835SDI4_CHLIN</name>
<dbReference type="InterPro" id="IPR001537">
    <property type="entry name" value="SpoU_MeTrfase"/>
</dbReference>
<dbReference type="Gene3D" id="3.40.1280.10">
    <property type="match status" value="1"/>
</dbReference>
<dbReference type="InterPro" id="IPR029026">
    <property type="entry name" value="tRNA_m1G_MTases_N"/>
</dbReference>
<dbReference type="Gene3D" id="3.30.1330.30">
    <property type="match status" value="1"/>
</dbReference>
<dbReference type="SUPFAM" id="SSF55315">
    <property type="entry name" value="L30e-like"/>
    <property type="match status" value="1"/>
</dbReference>
<dbReference type="GO" id="GO:0032259">
    <property type="term" value="P:methylation"/>
    <property type="evidence" value="ECO:0007669"/>
    <property type="project" value="UniProtKB-KW"/>
</dbReference>
<feature type="region of interest" description="Disordered" evidence="3">
    <location>
        <begin position="503"/>
        <end position="522"/>
    </location>
</feature>
<feature type="compositionally biased region" description="Low complexity" evidence="3">
    <location>
        <begin position="103"/>
        <end position="123"/>
    </location>
</feature>
<feature type="region of interest" description="Disordered" evidence="3">
    <location>
        <begin position="57"/>
        <end position="197"/>
    </location>
</feature>
<feature type="compositionally biased region" description="Gly residues" evidence="3">
    <location>
        <begin position="124"/>
        <end position="134"/>
    </location>
</feature>
<reference evidence="5" key="1">
    <citation type="journal article" date="2020" name="bioRxiv">
        <title>Comparative genomics of Chlamydomonas.</title>
        <authorList>
            <person name="Craig R.J."/>
            <person name="Hasan A.R."/>
            <person name="Ness R.W."/>
            <person name="Keightley P.D."/>
        </authorList>
    </citation>
    <scope>NUCLEOTIDE SEQUENCE</scope>
    <source>
        <strain evidence="5">SAG 7.73</strain>
    </source>
</reference>